<dbReference type="SMART" id="SM00028">
    <property type="entry name" value="TPR"/>
    <property type="match status" value="7"/>
</dbReference>
<proteinExistence type="predicted"/>
<dbReference type="Gene3D" id="1.25.40.10">
    <property type="entry name" value="Tetratricopeptide repeat domain"/>
    <property type="match status" value="3"/>
</dbReference>
<dbReference type="EMBL" id="JBBPBK010000012">
    <property type="protein sequence ID" value="KAK9273943.1"/>
    <property type="molecule type" value="Genomic_DNA"/>
</dbReference>
<feature type="compositionally biased region" description="Polar residues" evidence="1">
    <location>
        <begin position="523"/>
        <end position="532"/>
    </location>
</feature>
<dbReference type="Pfam" id="PF13181">
    <property type="entry name" value="TPR_8"/>
    <property type="match status" value="1"/>
</dbReference>
<dbReference type="InterPro" id="IPR001623">
    <property type="entry name" value="DnaJ_domain"/>
</dbReference>
<dbReference type="PROSITE" id="PS00636">
    <property type="entry name" value="DNAJ_1"/>
    <property type="match status" value="1"/>
</dbReference>
<dbReference type="AlphaFoldDB" id="A0AAP0RBU7"/>
<accession>A0AAP0RBU7</accession>
<evidence type="ECO:0000256" key="1">
    <source>
        <dbReference type="SAM" id="MobiDB-lite"/>
    </source>
</evidence>
<dbReference type="Pfam" id="PF00226">
    <property type="entry name" value="DnaJ"/>
    <property type="match status" value="1"/>
</dbReference>
<feature type="region of interest" description="Disordered" evidence="1">
    <location>
        <begin position="516"/>
        <end position="547"/>
    </location>
</feature>
<dbReference type="CDD" id="cd06257">
    <property type="entry name" value="DnaJ"/>
    <property type="match status" value="1"/>
</dbReference>
<protein>
    <recommendedName>
        <fullName evidence="2">J domain-containing protein</fullName>
    </recommendedName>
</protein>
<dbReference type="InterPro" id="IPR011990">
    <property type="entry name" value="TPR-like_helical_dom_sf"/>
</dbReference>
<comment type="caution">
    <text evidence="3">The sequence shown here is derived from an EMBL/GenBank/DDBJ whole genome shotgun (WGS) entry which is preliminary data.</text>
</comment>
<feature type="domain" description="J" evidence="2">
    <location>
        <begin position="432"/>
        <end position="516"/>
    </location>
</feature>
<name>A0AAP0RBU7_LIQFO</name>
<evidence type="ECO:0000259" key="2">
    <source>
        <dbReference type="PROSITE" id="PS50076"/>
    </source>
</evidence>
<dbReference type="SUPFAM" id="SSF48452">
    <property type="entry name" value="TPR-like"/>
    <property type="match status" value="2"/>
</dbReference>
<dbReference type="SUPFAM" id="SSF46565">
    <property type="entry name" value="Chaperone J-domain"/>
    <property type="match status" value="1"/>
</dbReference>
<evidence type="ECO:0000313" key="4">
    <source>
        <dbReference type="Proteomes" id="UP001415857"/>
    </source>
</evidence>
<dbReference type="PANTHER" id="PTHR45181">
    <property type="entry name" value="HEAT SHOCK PROTEIN DNAJ WITH TETRATRICOPEPTIDE REPEAT-CONTAINING PROTEIN"/>
    <property type="match status" value="1"/>
</dbReference>
<dbReference type="InterPro" id="IPR019734">
    <property type="entry name" value="TPR_rpt"/>
</dbReference>
<dbReference type="InterPro" id="IPR036869">
    <property type="entry name" value="J_dom_sf"/>
</dbReference>
<evidence type="ECO:0000313" key="3">
    <source>
        <dbReference type="EMBL" id="KAK9273943.1"/>
    </source>
</evidence>
<dbReference type="PROSITE" id="PS50076">
    <property type="entry name" value="DNAJ_2"/>
    <property type="match status" value="1"/>
</dbReference>
<dbReference type="PRINTS" id="PR00625">
    <property type="entry name" value="JDOMAIN"/>
</dbReference>
<dbReference type="SMART" id="SM00271">
    <property type="entry name" value="DnaJ"/>
    <property type="match status" value="1"/>
</dbReference>
<keyword evidence="4" id="KW-1185">Reference proteome</keyword>
<dbReference type="Proteomes" id="UP001415857">
    <property type="component" value="Unassembled WGS sequence"/>
</dbReference>
<sequence>MLLVLNLIHIRGNQAYANGDLSKAEDYYTRGVNCVPQSETSRSCLRALTLCYSNRAATRISLGRMREALEDCLLAAVVDPSFLKVQVRAANCYIALGEIEEASRYFKKCLQSGSDVCVDRKILVEASEGLQKAHKVSECMSQSAELLGHRTSNGAESALIVIAEALSISPHSEKLLEMKAEALFMLRKYEDVIQHCEQSLGSALKNSPSLGDDGQLANLDGSVLSRGFSFRVWRCRLIFNSYFYLGKLEEALDLLEQEELRSVTEKNGNMILESSIPLAVTVRELLRHKAAGNEAFQSGRHAEAVEHYTAALSCTIESRPFAAICFCNRAAAYKALGQIIDAIADCSLAIALDGNYLKAISRRASLFEMIRDYGQAAGDLQRLVSLLTKQVEEKTNLYGASDRSNSRVNDLRQAQLRLSEIEEAARKEIPLDLYLILGVEPSVTASEIKKAYRKAALRHHPDKAGQSLARSDNADDGLWKKIEEVHKDADKLFKMIGEAYAVLSDPSKRSRYDIEEETRNAQKKGNGSSASRTHVDVQNYPFERSNSRRQWREVWRSYGHSQSRESEASRSNRFS</sequence>
<reference evidence="3 4" key="1">
    <citation type="journal article" date="2024" name="Plant J.">
        <title>Genome sequences and population genomics reveal climatic adaptation and genomic divergence between two closely related sweetgum species.</title>
        <authorList>
            <person name="Xu W.Q."/>
            <person name="Ren C.Q."/>
            <person name="Zhang X.Y."/>
            <person name="Comes H.P."/>
            <person name="Liu X.H."/>
            <person name="Li Y.G."/>
            <person name="Kettle C.J."/>
            <person name="Jalonen R."/>
            <person name="Gaisberger H."/>
            <person name="Ma Y.Z."/>
            <person name="Qiu Y.X."/>
        </authorList>
    </citation>
    <scope>NUCLEOTIDE SEQUENCE [LARGE SCALE GENOMIC DNA]</scope>
    <source>
        <strain evidence="3">Hangzhou</strain>
    </source>
</reference>
<gene>
    <name evidence="3" type="ORF">L1049_018755</name>
</gene>
<dbReference type="PANTHER" id="PTHR45181:SF4">
    <property type="entry name" value="HEAT SHOCK PROTEIN DNAJ WITH TETRATRICOPEPTIDE REPEAT-CONTAINING PROTEIN"/>
    <property type="match status" value="1"/>
</dbReference>
<dbReference type="Gene3D" id="1.10.287.110">
    <property type="entry name" value="DnaJ domain"/>
    <property type="match status" value="1"/>
</dbReference>
<organism evidence="3 4">
    <name type="scientific">Liquidambar formosana</name>
    <name type="common">Formosan gum</name>
    <dbReference type="NCBI Taxonomy" id="63359"/>
    <lineage>
        <taxon>Eukaryota</taxon>
        <taxon>Viridiplantae</taxon>
        <taxon>Streptophyta</taxon>
        <taxon>Embryophyta</taxon>
        <taxon>Tracheophyta</taxon>
        <taxon>Spermatophyta</taxon>
        <taxon>Magnoliopsida</taxon>
        <taxon>eudicotyledons</taxon>
        <taxon>Gunneridae</taxon>
        <taxon>Pentapetalae</taxon>
        <taxon>Saxifragales</taxon>
        <taxon>Altingiaceae</taxon>
        <taxon>Liquidambar</taxon>
    </lineage>
</organism>
<dbReference type="InterPro" id="IPR018253">
    <property type="entry name" value="DnaJ_domain_CS"/>
</dbReference>